<evidence type="ECO:0000313" key="2">
    <source>
        <dbReference type="Proteomes" id="UP000265618"/>
    </source>
</evidence>
<reference evidence="1 2" key="1">
    <citation type="journal article" date="2018" name="PLoS ONE">
        <title>The draft genome of Kipferlia bialata reveals reductive genome evolution in fornicate parasites.</title>
        <authorList>
            <person name="Tanifuji G."/>
            <person name="Takabayashi S."/>
            <person name="Kume K."/>
            <person name="Takagi M."/>
            <person name="Nakayama T."/>
            <person name="Kamikawa R."/>
            <person name="Inagaki Y."/>
            <person name="Hashimoto T."/>
        </authorList>
    </citation>
    <scope>NUCLEOTIDE SEQUENCE [LARGE SCALE GENOMIC DNA]</scope>
    <source>
        <strain evidence="1">NY0173</strain>
    </source>
</reference>
<protein>
    <submittedName>
        <fullName evidence="1">Uncharacterized protein</fullName>
    </submittedName>
</protein>
<organism evidence="1 2">
    <name type="scientific">Kipferlia bialata</name>
    <dbReference type="NCBI Taxonomy" id="797122"/>
    <lineage>
        <taxon>Eukaryota</taxon>
        <taxon>Metamonada</taxon>
        <taxon>Carpediemonas-like organisms</taxon>
        <taxon>Kipferlia</taxon>
    </lineage>
</organism>
<keyword evidence="2" id="KW-1185">Reference proteome</keyword>
<dbReference type="AlphaFoldDB" id="A0A391P4D3"/>
<comment type="caution">
    <text evidence="1">The sequence shown here is derived from an EMBL/GenBank/DDBJ whole genome shotgun (WGS) entry which is preliminary data.</text>
</comment>
<sequence>VSCTVTSIRRPFECVP</sequence>
<dbReference type="EMBL" id="BDIP01011546">
    <property type="protein sequence ID" value="GCA65558.1"/>
    <property type="molecule type" value="Genomic_DNA"/>
</dbReference>
<evidence type="ECO:0000313" key="1">
    <source>
        <dbReference type="EMBL" id="GCA65558.1"/>
    </source>
</evidence>
<gene>
    <name evidence="1" type="ORF">KIPB_017378</name>
</gene>
<proteinExistence type="predicted"/>
<feature type="non-terminal residue" evidence="1">
    <location>
        <position position="1"/>
    </location>
</feature>
<accession>A0A391P4D3</accession>
<name>A0A391P4D3_9EUKA</name>
<dbReference type="Proteomes" id="UP000265618">
    <property type="component" value="Unassembled WGS sequence"/>
</dbReference>